<feature type="transmembrane region" description="Helical" evidence="6">
    <location>
        <begin position="7"/>
        <end position="26"/>
    </location>
</feature>
<evidence type="ECO:0000259" key="7">
    <source>
        <dbReference type="Pfam" id="PF10035"/>
    </source>
</evidence>
<feature type="transmembrane region" description="Helical" evidence="6">
    <location>
        <begin position="175"/>
        <end position="193"/>
    </location>
</feature>
<dbReference type="InterPro" id="IPR019264">
    <property type="entry name" value="DUF2179"/>
</dbReference>
<dbReference type="Gene3D" id="3.30.70.120">
    <property type="match status" value="1"/>
</dbReference>
<dbReference type="CDD" id="cd16380">
    <property type="entry name" value="YitT_C"/>
    <property type="match status" value="1"/>
</dbReference>
<dbReference type="InterPro" id="IPR051461">
    <property type="entry name" value="UPF0750_membrane"/>
</dbReference>
<evidence type="ECO:0000256" key="4">
    <source>
        <dbReference type="ARBA" id="ARBA00022989"/>
    </source>
</evidence>
<comment type="caution">
    <text evidence="8">The sequence shown here is derived from an EMBL/GenBank/DDBJ whole genome shotgun (WGS) entry which is preliminary data.</text>
</comment>
<dbReference type="EMBL" id="LITT01000035">
    <property type="protein sequence ID" value="OAA84881.1"/>
    <property type="molecule type" value="Genomic_DNA"/>
</dbReference>
<reference evidence="8 9" key="1">
    <citation type="journal article" date="2015" name="Biotechnol. Bioeng.">
        <title>Genome sequence and phenotypic characterization of Caulobacter segnis.</title>
        <authorList>
            <person name="Patel S."/>
            <person name="Fletcher B."/>
            <person name="Scott D.C."/>
            <person name="Ely B."/>
        </authorList>
    </citation>
    <scope>NUCLEOTIDE SEQUENCE [LARGE SCALE GENOMIC DNA]</scope>
    <source>
        <strain evidence="8 9">ERI-2</strain>
    </source>
</reference>
<evidence type="ECO:0000256" key="6">
    <source>
        <dbReference type="SAM" id="Phobius"/>
    </source>
</evidence>
<name>A0A168MM04_9CLOT</name>
<dbReference type="Pfam" id="PF10035">
    <property type="entry name" value="DUF2179"/>
    <property type="match status" value="1"/>
</dbReference>
<evidence type="ECO:0000256" key="1">
    <source>
        <dbReference type="ARBA" id="ARBA00004651"/>
    </source>
</evidence>
<proteinExistence type="predicted"/>
<dbReference type="Proteomes" id="UP000077407">
    <property type="component" value="Unassembled WGS sequence"/>
</dbReference>
<keyword evidence="3 6" id="KW-0812">Transmembrane</keyword>
<gene>
    <name evidence="8" type="ORF">WY13_02784</name>
</gene>
<evidence type="ECO:0000256" key="2">
    <source>
        <dbReference type="ARBA" id="ARBA00022475"/>
    </source>
</evidence>
<keyword evidence="2" id="KW-1003">Cell membrane</keyword>
<sequence>MKINLKDIFLILVGSLFVAFGTYFFLAPNHIAAGGTSGIAIIINSIFPSIPIGLLMMGMEVILFTIGIIVIGPVFGGKTIFCSFSISALVLLMGKIYPNIKPFSNDTLIQLILGILICGLGMGIVFNLNASTGGTDIIAKIINKYTQISIGKSILMADIAITIAATLILGVSKGMYAILGVILNSTIIDKVILSLNSYKQVAIISNNGENIKKYIVNELSRSATIYYAKGAYKNSNKEVITTILDRKQFLKLKNYIKVLDDKAFITVNDVNEVLGEGFTRII</sequence>
<organism evidence="8 9">
    <name type="scientific">Clostridium ljungdahlii</name>
    <dbReference type="NCBI Taxonomy" id="1538"/>
    <lineage>
        <taxon>Bacteria</taxon>
        <taxon>Bacillati</taxon>
        <taxon>Bacillota</taxon>
        <taxon>Clostridia</taxon>
        <taxon>Eubacteriales</taxon>
        <taxon>Clostridiaceae</taxon>
        <taxon>Clostridium</taxon>
    </lineage>
</organism>
<feature type="transmembrane region" description="Helical" evidence="6">
    <location>
        <begin position="149"/>
        <end position="169"/>
    </location>
</feature>
<dbReference type="OrthoDB" id="9779786at2"/>
<keyword evidence="4 6" id="KW-1133">Transmembrane helix</keyword>
<keyword evidence="5 6" id="KW-0472">Membrane</keyword>
<dbReference type="PATRIC" id="fig|1538.10.peg.2683"/>
<protein>
    <recommendedName>
        <fullName evidence="7">DUF2179 domain-containing protein</fullName>
    </recommendedName>
</protein>
<feature type="domain" description="DUF2179" evidence="7">
    <location>
        <begin position="221"/>
        <end position="275"/>
    </location>
</feature>
<dbReference type="InterPro" id="IPR015867">
    <property type="entry name" value="N-reg_PII/ATP_PRibTrfase_C"/>
</dbReference>
<evidence type="ECO:0000313" key="9">
    <source>
        <dbReference type="Proteomes" id="UP000077407"/>
    </source>
</evidence>
<dbReference type="Pfam" id="PF02588">
    <property type="entry name" value="YitT_membrane"/>
    <property type="match status" value="1"/>
</dbReference>
<dbReference type="PANTHER" id="PTHR33545">
    <property type="entry name" value="UPF0750 MEMBRANE PROTEIN YITT-RELATED"/>
    <property type="match status" value="1"/>
</dbReference>
<accession>A0A168MM04</accession>
<evidence type="ECO:0000256" key="3">
    <source>
        <dbReference type="ARBA" id="ARBA00022692"/>
    </source>
</evidence>
<dbReference type="AlphaFoldDB" id="A0A168MM04"/>
<dbReference type="RefSeq" id="WP_063556151.1">
    <property type="nucleotide sequence ID" value="NZ_LITT01000035.1"/>
</dbReference>
<dbReference type="PANTHER" id="PTHR33545:SF9">
    <property type="entry name" value="UPF0750 MEMBRANE PROTEIN YITE"/>
    <property type="match status" value="1"/>
</dbReference>
<evidence type="ECO:0000313" key="8">
    <source>
        <dbReference type="EMBL" id="OAA84881.1"/>
    </source>
</evidence>
<comment type="subcellular location">
    <subcellularLocation>
        <location evidence="1">Cell membrane</location>
        <topology evidence="1">Multi-pass membrane protein</topology>
    </subcellularLocation>
</comment>
<feature type="transmembrane region" description="Helical" evidence="6">
    <location>
        <begin position="108"/>
        <end position="128"/>
    </location>
</feature>
<dbReference type="PIRSF" id="PIRSF006483">
    <property type="entry name" value="Membrane_protein_YitT"/>
    <property type="match status" value="1"/>
</dbReference>
<feature type="transmembrane region" description="Helical" evidence="6">
    <location>
        <begin position="32"/>
        <end position="54"/>
    </location>
</feature>
<dbReference type="GO" id="GO:0005886">
    <property type="term" value="C:plasma membrane"/>
    <property type="evidence" value="ECO:0007669"/>
    <property type="project" value="UniProtKB-SubCell"/>
</dbReference>
<dbReference type="InterPro" id="IPR003740">
    <property type="entry name" value="YitT"/>
</dbReference>
<feature type="transmembrane region" description="Helical" evidence="6">
    <location>
        <begin position="61"/>
        <end position="88"/>
    </location>
</feature>
<evidence type="ECO:0000256" key="5">
    <source>
        <dbReference type="ARBA" id="ARBA00023136"/>
    </source>
</evidence>